<sequence length="368" mass="38561">MSNNASISAAKRRRGGGPPPPSPLTSNPSGQGGGGGGGNVPPGMPPGLPPNFRQLPPQVQQQILRQIQQRGPPTPINPPPKSTSVHVNKSMPAAPNVMGGGGGGGGGASNGPYSVNSVLHNRATVEVSGLHIRDLPMTSTGLPCLPSGAPLPPNVLFKLHHDELLNQDATLNEHSNRLQMLMNRVDRMDIEVGGGGGGGGGGDMMTSNTDTAYENIIEDSNFISKVVDNILTNTNLSDIINQIEPLQKENEALRALLNSQQKTLNELSGLVMKLLANRLQDCTSTVTENSEYLTYDANNITTYTDITDSTYVTNVTNVTDISQVANSNNATDEVVETIDAQDDLGGDDADDADGINGQSEIDNGEDGV</sequence>
<feature type="compositionally biased region" description="Pro residues" evidence="1">
    <location>
        <begin position="72"/>
        <end position="81"/>
    </location>
</feature>
<name>A0A6C0EV39_9ZZZZ</name>
<dbReference type="AlphaFoldDB" id="A0A6C0EV39"/>
<feature type="region of interest" description="Disordered" evidence="1">
    <location>
        <begin position="69"/>
        <end position="105"/>
    </location>
</feature>
<evidence type="ECO:0000313" key="2">
    <source>
        <dbReference type="EMBL" id="QHT33044.1"/>
    </source>
</evidence>
<protein>
    <submittedName>
        <fullName evidence="2">Uncharacterized protein</fullName>
    </submittedName>
</protein>
<feature type="region of interest" description="Disordered" evidence="1">
    <location>
        <begin position="341"/>
        <end position="368"/>
    </location>
</feature>
<organism evidence="2">
    <name type="scientific">viral metagenome</name>
    <dbReference type="NCBI Taxonomy" id="1070528"/>
    <lineage>
        <taxon>unclassified sequences</taxon>
        <taxon>metagenomes</taxon>
        <taxon>organismal metagenomes</taxon>
    </lineage>
</organism>
<feature type="region of interest" description="Disordered" evidence="1">
    <location>
        <begin position="1"/>
        <end position="54"/>
    </location>
</feature>
<dbReference type="EMBL" id="MN738957">
    <property type="protein sequence ID" value="QHT33044.1"/>
    <property type="molecule type" value="Genomic_DNA"/>
</dbReference>
<feature type="compositionally biased region" description="Acidic residues" evidence="1">
    <location>
        <begin position="341"/>
        <end position="353"/>
    </location>
</feature>
<proteinExistence type="predicted"/>
<evidence type="ECO:0000256" key="1">
    <source>
        <dbReference type="SAM" id="MobiDB-lite"/>
    </source>
</evidence>
<accession>A0A6C0EV39</accession>
<reference evidence="2" key="1">
    <citation type="journal article" date="2020" name="Nature">
        <title>Giant virus diversity and host interactions through global metagenomics.</title>
        <authorList>
            <person name="Schulz F."/>
            <person name="Roux S."/>
            <person name="Paez-Espino D."/>
            <person name="Jungbluth S."/>
            <person name="Walsh D.A."/>
            <person name="Denef V.J."/>
            <person name="McMahon K.D."/>
            <person name="Konstantinidis K.T."/>
            <person name="Eloe-Fadrosh E.A."/>
            <person name="Kyrpides N.C."/>
            <person name="Woyke T."/>
        </authorList>
    </citation>
    <scope>NUCLEOTIDE SEQUENCE</scope>
    <source>
        <strain evidence="2">GVMAG-M-3300009161-34</strain>
    </source>
</reference>
<feature type="compositionally biased region" description="Gly residues" evidence="1">
    <location>
        <begin position="30"/>
        <end position="40"/>
    </location>
</feature>